<dbReference type="Gene3D" id="1.10.8.270">
    <property type="entry name" value="putative rabgap domain of human tbc1 domain family member 14 like domains"/>
    <property type="match status" value="1"/>
</dbReference>
<dbReference type="SUPFAM" id="SSF47923">
    <property type="entry name" value="Ypt/Rab-GAP domain of gyp1p"/>
    <property type="match status" value="2"/>
</dbReference>
<evidence type="ECO:0000313" key="3">
    <source>
        <dbReference type="Proteomes" id="UP001470230"/>
    </source>
</evidence>
<dbReference type="InterPro" id="IPR000195">
    <property type="entry name" value="Rab-GAP-TBC_dom"/>
</dbReference>
<dbReference type="Proteomes" id="UP001470230">
    <property type="component" value="Unassembled WGS sequence"/>
</dbReference>
<evidence type="ECO:0000313" key="2">
    <source>
        <dbReference type="EMBL" id="KAK8881446.1"/>
    </source>
</evidence>
<dbReference type="PANTHER" id="PTHR22957:SF27">
    <property type="entry name" value="TBC1 DOMAIN FAMILY MEMBER 13"/>
    <property type="match status" value="1"/>
</dbReference>
<feature type="domain" description="Rab-GAP TBC" evidence="1">
    <location>
        <begin position="40"/>
        <end position="269"/>
    </location>
</feature>
<proteinExistence type="predicted"/>
<dbReference type="InterPro" id="IPR035969">
    <property type="entry name" value="Rab-GAP_TBC_sf"/>
</dbReference>
<protein>
    <recommendedName>
        <fullName evidence="1">Rab-GAP TBC domain-containing protein</fullName>
    </recommendedName>
</protein>
<sequence length="366" mass="42691">MIYSPSPTFKILPLVQVNFDEAEIDIQSIRNLCSDGLSINCPPEDRALAWLNLLSIYPANPQHWATVCKTILKSYNNFTTNFSLKNSATDEKLISCIKSDIKRSKHQLYYLINRDGNKCRTLDEEMELEAHMKRIERILFIFAKVNPKLSYIQGFNELIIPIYYVMHSAINIFFENIDYVEAISYEAFQFLFISSDLKDFFNINLSLCENKISPFDQLLNRQLPKTYKKLKLLNIKSIQYAYKWFNIMFSQEHSLLNLLPLWDSLFSHLNNLSLFEYCIGVARIMAVHKKIEYDYPDIKSKYSLKNNSNDVQNGYALGQILSILCNIQIPDIYSLIKQANIIFNNISGNSNGEKNKILKHFFSHRH</sequence>
<comment type="caution">
    <text evidence="2">The sequence shown here is derived from an EMBL/GenBank/DDBJ whole genome shotgun (WGS) entry which is preliminary data.</text>
</comment>
<dbReference type="PROSITE" id="PS50086">
    <property type="entry name" value="TBC_RABGAP"/>
    <property type="match status" value="1"/>
</dbReference>
<name>A0ABR2JRP6_9EUKA</name>
<dbReference type="EMBL" id="JAPFFF010000010">
    <property type="protein sequence ID" value="KAK8881446.1"/>
    <property type="molecule type" value="Genomic_DNA"/>
</dbReference>
<dbReference type="Gene3D" id="1.10.472.80">
    <property type="entry name" value="Ypt/Rab-GAP domain of gyp1p, domain 3"/>
    <property type="match status" value="1"/>
</dbReference>
<keyword evidence="3" id="KW-1185">Reference proteome</keyword>
<accession>A0ABR2JRP6</accession>
<dbReference type="Pfam" id="PF00566">
    <property type="entry name" value="RabGAP-TBC"/>
    <property type="match status" value="1"/>
</dbReference>
<organism evidence="2 3">
    <name type="scientific">Tritrichomonas musculus</name>
    <dbReference type="NCBI Taxonomy" id="1915356"/>
    <lineage>
        <taxon>Eukaryota</taxon>
        <taxon>Metamonada</taxon>
        <taxon>Parabasalia</taxon>
        <taxon>Tritrichomonadida</taxon>
        <taxon>Tritrichomonadidae</taxon>
        <taxon>Tritrichomonas</taxon>
    </lineage>
</organism>
<gene>
    <name evidence="2" type="ORF">M9Y10_004182</name>
</gene>
<dbReference type="SMART" id="SM00164">
    <property type="entry name" value="TBC"/>
    <property type="match status" value="1"/>
</dbReference>
<reference evidence="2 3" key="1">
    <citation type="submission" date="2024-04" db="EMBL/GenBank/DDBJ databases">
        <title>Tritrichomonas musculus Genome.</title>
        <authorList>
            <person name="Alves-Ferreira E."/>
            <person name="Grigg M."/>
            <person name="Lorenzi H."/>
            <person name="Galac M."/>
        </authorList>
    </citation>
    <scope>NUCLEOTIDE SEQUENCE [LARGE SCALE GENOMIC DNA]</scope>
    <source>
        <strain evidence="2 3">EAF2021</strain>
    </source>
</reference>
<evidence type="ECO:0000259" key="1">
    <source>
        <dbReference type="PROSITE" id="PS50086"/>
    </source>
</evidence>
<dbReference type="PANTHER" id="PTHR22957">
    <property type="entry name" value="TBC1 DOMAIN FAMILY MEMBER GTPASE-ACTIVATING PROTEIN"/>
    <property type="match status" value="1"/>
</dbReference>